<dbReference type="Proteomes" id="UP000585437">
    <property type="component" value="Unassembled WGS sequence"/>
</dbReference>
<feature type="region of interest" description="Disordered" evidence="1">
    <location>
        <begin position="1"/>
        <end position="21"/>
    </location>
</feature>
<protein>
    <submittedName>
        <fullName evidence="3">Uncharacterized protein</fullName>
    </submittedName>
</protein>
<reference evidence="3 4" key="1">
    <citation type="submission" date="2020-08" db="EMBL/GenBank/DDBJ databases">
        <title>The Agave Microbiome: Exploring the role of microbial communities in plant adaptations to desert environments.</title>
        <authorList>
            <person name="Partida-Martinez L.P."/>
        </authorList>
    </citation>
    <scope>NUCLEOTIDE SEQUENCE [LARGE SCALE GENOMIC DNA]</scope>
    <source>
        <strain evidence="3 4">AS3.12</strain>
    </source>
</reference>
<evidence type="ECO:0000313" key="3">
    <source>
        <dbReference type="EMBL" id="MBB6508229.1"/>
    </source>
</evidence>
<keyword evidence="2" id="KW-1133">Transmembrane helix</keyword>
<organism evidence="3 4">
    <name type="scientific">Rhizobium soli</name>
    <dbReference type="NCBI Taxonomy" id="424798"/>
    <lineage>
        <taxon>Bacteria</taxon>
        <taxon>Pseudomonadati</taxon>
        <taxon>Pseudomonadota</taxon>
        <taxon>Alphaproteobacteria</taxon>
        <taxon>Hyphomicrobiales</taxon>
        <taxon>Rhizobiaceae</taxon>
        <taxon>Rhizobium/Agrobacterium group</taxon>
        <taxon>Rhizobium</taxon>
    </lineage>
</organism>
<accession>A0A7X0JIH6</accession>
<dbReference type="EMBL" id="JACHBU010000003">
    <property type="protein sequence ID" value="MBB6508229.1"/>
    <property type="molecule type" value="Genomic_DNA"/>
</dbReference>
<gene>
    <name evidence="3" type="ORF">F4695_001578</name>
</gene>
<feature type="transmembrane region" description="Helical" evidence="2">
    <location>
        <begin position="31"/>
        <end position="49"/>
    </location>
</feature>
<keyword evidence="2" id="KW-0812">Transmembrane</keyword>
<keyword evidence="2" id="KW-0472">Membrane</keyword>
<keyword evidence="4" id="KW-1185">Reference proteome</keyword>
<proteinExistence type="predicted"/>
<dbReference type="AlphaFoldDB" id="A0A7X0JIH6"/>
<evidence type="ECO:0000313" key="4">
    <source>
        <dbReference type="Proteomes" id="UP000585437"/>
    </source>
</evidence>
<evidence type="ECO:0000256" key="2">
    <source>
        <dbReference type="SAM" id="Phobius"/>
    </source>
</evidence>
<evidence type="ECO:0000256" key="1">
    <source>
        <dbReference type="SAM" id="MobiDB-lite"/>
    </source>
</evidence>
<comment type="caution">
    <text evidence="3">The sequence shown here is derived from an EMBL/GenBank/DDBJ whole genome shotgun (WGS) entry which is preliminary data.</text>
</comment>
<sequence length="51" mass="5508">MGHRQTHPAQSPPVTPKRGGTVPRWWCGSNAILVMMTAVLAIVATLEILRG</sequence>
<name>A0A7X0JIH6_9HYPH</name>